<evidence type="ECO:0000313" key="3">
    <source>
        <dbReference type="Proteomes" id="UP001243330"/>
    </source>
</evidence>
<feature type="region of interest" description="Disordered" evidence="1">
    <location>
        <begin position="1"/>
        <end position="74"/>
    </location>
</feature>
<accession>A0AAD9AT41</accession>
<keyword evidence="3" id="KW-1185">Reference proteome</keyword>
<reference evidence="2" key="1">
    <citation type="submission" date="2023-01" db="EMBL/GenBank/DDBJ databases">
        <title>Colletotrichum chrysophilum M932 genome sequence.</title>
        <authorList>
            <person name="Baroncelli R."/>
        </authorList>
    </citation>
    <scope>NUCLEOTIDE SEQUENCE</scope>
    <source>
        <strain evidence="2">M932</strain>
    </source>
</reference>
<comment type="caution">
    <text evidence="2">The sequence shown here is derived from an EMBL/GenBank/DDBJ whole genome shotgun (WGS) entry which is preliminary data.</text>
</comment>
<evidence type="ECO:0000256" key="1">
    <source>
        <dbReference type="SAM" id="MobiDB-lite"/>
    </source>
</evidence>
<name>A0AAD9AT41_9PEZI</name>
<sequence>MTDLHDDKMKELQKFEDDQSAEAQAFAQGSDLPGGVSGSGVGGGGGNKVSQETTFPASSQSAHETIARTSQGSTLGRWQPNVAIEIEEYDMGDGTAPLPPIYSSDEDMT</sequence>
<evidence type="ECO:0000313" key="2">
    <source>
        <dbReference type="EMBL" id="KAK1853588.1"/>
    </source>
</evidence>
<dbReference type="Proteomes" id="UP001243330">
    <property type="component" value="Unassembled WGS sequence"/>
</dbReference>
<feature type="region of interest" description="Disordered" evidence="1">
    <location>
        <begin position="88"/>
        <end position="109"/>
    </location>
</feature>
<gene>
    <name evidence="2" type="ORF">CCHR01_03797</name>
</gene>
<protein>
    <submittedName>
        <fullName evidence="2">Uncharacterized protein</fullName>
    </submittedName>
</protein>
<feature type="compositionally biased region" description="Basic and acidic residues" evidence="1">
    <location>
        <begin position="1"/>
        <end position="17"/>
    </location>
</feature>
<feature type="compositionally biased region" description="Gly residues" evidence="1">
    <location>
        <begin position="35"/>
        <end position="47"/>
    </location>
</feature>
<feature type="compositionally biased region" description="Polar residues" evidence="1">
    <location>
        <begin position="48"/>
        <end position="74"/>
    </location>
</feature>
<proteinExistence type="predicted"/>
<dbReference type="AlphaFoldDB" id="A0AAD9AT41"/>
<organism evidence="2 3">
    <name type="scientific">Colletotrichum chrysophilum</name>
    <dbReference type="NCBI Taxonomy" id="1836956"/>
    <lineage>
        <taxon>Eukaryota</taxon>
        <taxon>Fungi</taxon>
        <taxon>Dikarya</taxon>
        <taxon>Ascomycota</taxon>
        <taxon>Pezizomycotina</taxon>
        <taxon>Sordariomycetes</taxon>
        <taxon>Hypocreomycetidae</taxon>
        <taxon>Glomerellales</taxon>
        <taxon>Glomerellaceae</taxon>
        <taxon>Colletotrichum</taxon>
        <taxon>Colletotrichum gloeosporioides species complex</taxon>
    </lineage>
</organism>
<dbReference type="EMBL" id="JAQOWY010000052">
    <property type="protein sequence ID" value="KAK1853588.1"/>
    <property type="molecule type" value="Genomic_DNA"/>
</dbReference>